<protein>
    <recommendedName>
        <fullName evidence="2">Abnormal cell migration protein 18-like fibronectin type I domain-containing protein</fullName>
    </recommendedName>
</protein>
<dbReference type="AlphaFoldDB" id="A0A915AQ92"/>
<dbReference type="WBParaSite" id="PgR013_g082_t01">
    <property type="protein sequence ID" value="PgR013_g082_t01"/>
    <property type="gene ID" value="PgR013_g082"/>
</dbReference>
<reference evidence="4" key="1">
    <citation type="submission" date="2022-11" db="UniProtKB">
        <authorList>
            <consortium name="WormBaseParasite"/>
        </authorList>
    </citation>
    <scope>IDENTIFICATION</scope>
</reference>
<accession>A0A915AQ92</accession>
<keyword evidence="1" id="KW-0732">Signal</keyword>
<evidence type="ECO:0000256" key="1">
    <source>
        <dbReference type="SAM" id="SignalP"/>
    </source>
</evidence>
<dbReference type="Pfam" id="PF23003">
    <property type="entry name" value="Fn1_2"/>
    <property type="match status" value="1"/>
</dbReference>
<feature type="domain" description="Abnormal cell migration protein 18-like fibronectin type I" evidence="2">
    <location>
        <begin position="79"/>
        <end position="133"/>
    </location>
</feature>
<proteinExistence type="predicted"/>
<organism evidence="3 4">
    <name type="scientific">Parascaris univalens</name>
    <name type="common">Nematode worm</name>
    <dbReference type="NCBI Taxonomy" id="6257"/>
    <lineage>
        <taxon>Eukaryota</taxon>
        <taxon>Metazoa</taxon>
        <taxon>Ecdysozoa</taxon>
        <taxon>Nematoda</taxon>
        <taxon>Chromadorea</taxon>
        <taxon>Rhabditida</taxon>
        <taxon>Spirurina</taxon>
        <taxon>Ascaridomorpha</taxon>
        <taxon>Ascaridoidea</taxon>
        <taxon>Ascarididae</taxon>
        <taxon>Parascaris</taxon>
    </lineage>
</organism>
<dbReference type="InterPro" id="IPR055119">
    <property type="entry name" value="Mig18_Fn1"/>
</dbReference>
<evidence type="ECO:0000259" key="2">
    <source>
        <dbReference type="Pfam" id="PF23003"/>
    </source>
</evidence>
<dbReference type="Proteomes" id="UP000887569">
    <property type="component" value="Unplaced"/>
</dbReference>
<feature type="signal peptide" evidence="1">
    <location>
        <begin position="1"/>
        <end position="20"/>
    </location>
</feature>
<name>A0A915AQ92_PARUN</name>
<evidence type="ECO:0000313" key="3">
    <source>
        <dbReference type="Proteomes" id="UP000887569"/>
    </source>
</evidence>
<keyword evidence="3" id="KW-1185">Reference proteome</keyword>
<evidence type="ECO:0000313" key="4">
    <source>
        <dbReference type="WBParaSite" id="PgR013_g082_t01"/>
    </source>
</evidence>
<sequence length="214" mass="24140">MYPSSLLIFIVPLLVPVGESAIESYIDAVGCKSESLHVLHYIVYWCRLFNATRKELNPIGCDYTNGTRTKLNRPPLFANEIYNDKYFKYRCEAEPTKYTFKALKCRSNGEDLQIGETTQIGTITYHCYITIDGIVKLRIRKAIHNLCNTTRWQQLGRPCPGVIETVVGSNYASGEAVAFNPLEGNFLQPRLITQPIVKPNRNNTAINETTGGSR</sequence>
<feature type="chain" id="PRO_5036742210" description="Abnormal cell migration protein 18-like fibronectin type I domain-containing protein" evidence="1">
    <location>
        <begin position="21"/>
        <end position="214"/>
    </location>
</feature>